<keyword evidence="4" id="KW-0472">Membrane</keyword>
<comment type="subcellular location">
    <subcellularLocation>
        <location evidence="1">Endomembrane system</location>
        <topology evidence="1">Multi-pass membrane protein</topology>
    </subcellularLocation>
</comment>
<keyword evidence="7" id="KW-1185">Reference proteome</keyword>
<dbReference type="InterPro" id="IPR016983">
    <property type="entry name" value="UCP031804"/>
</dbReference>
<dbReference type="InterPro" id="IPR010652">
    <property type="entry name" value="DUF1232"/>
</dbReference>
<organism evidence="6 7">
    <name type="scientific">Allorhizobium borbori</name>
    <dbReference type="NCBI Taxonomy" id="485907"/>
    <lineage>
        <taxon>Bacteria</taxon>
        <taxon>Pseudomonadati</taxon>
        <taxon>Pseudomonadota</taxon>
        <taxon>Alphaproteobacteria</taxon>
        <taxon>Hyphomicrobiales</taxon>
        <taxon>Rhizobiaceae</taxon>
        <taxon>Rhizobium/Agrobacterium group</taxon>
        <taxon>Allorhizobium</taxon>
    </lineage>
</organism>
<dbReference type="Pfam" id="PF06803">
    <property type="entry name" value="DUF1232"/>
    <property type="match status" value="1"/>
</dbReference>
<evidence type="ECO:0000256" key="2">
    <source>
        <dbReference type="ARBA" id="ARBA00022692"/>
    </source>
</evidence>
<evidence type="ECO:0000256" key="4">
    <source>
        <dbReference type="ARBA" id="ARBA00023136"/>
    </source>
</evidence>
<evidence type="ECO:0000256" key="3">
    <source>
        <dbReference type="ARBA" id="ARBA00022989"/>
    </source>
</evidence>
<accession>A0A7W6K2H7</accession>
<evidence type="ECO:0000259" key="5">
    <source>
        <dbReference type="Pfam" id="PF06803"/>
    </source>
</evidence>
<protein>
    <submittedName>
        <fullName evidence="6">Uncharacterized membrane protein YkvA (DUF1232 family)</fullName>
    </submittedName>
</protein>
<proteinExistence type="predicted"/>
<dbReference type="EMBL" id="JACIDU010000009">
    <property type="protein sequence ID" value="MBB4104010.1"/>
    <property type="molecule type" value="Genomic_DNA"/>
</dbReference>
<dbReference type="PIRSF" id="PIRSF031804">
    <property type="entry name" value="UCP031804"/>
    <property type="match status" value="1"/>
</dbReference>
<gene>
    <name evidence="6" type="ORF">GGQ66_002578</name>
</gene>
<reference evidence="6 7" key="1">
    <citation type="submission" date="2020-08" db="EMBL/GenBank/DDBJ databases">
        <title>Genomic Encyclopedia of Type Strains, Phase IV (KMG-IV): sequencing the most valuable type-strain genomes for metagenomic binning, comparative biology and taxonomic classification.</title>
        <authorList>
            <person name="Goeker M."/>
        </authorList>
    </citation>
    <scope>NUCLEOTIDE SEQUENCE [LARGE SCALE GENOMIC DNA]</scope>
    <source>
        <strain evidence="6 7">DSM 26385</strain>
    </source>
</reference>
<comment type="caution">
    <text evidence="6">The sequence shown here is derived from an EMBL/GenBank/DDBJ whole genome shotgun (WGS) entry which is preliminary data.</text>
</comment>
<evidence type="ECO:0000313" key="6">
    <source>
        <dbReference type="EMBL" id="MBB4104010.1"/>
    </source>
</evidence>
<dbReference type="GO" id="GO:0012505">
    <property type="term" value="C:endomembrane system"/>
    <property type="evidence" value="ECO:0007669"/>
    <property type="project" value="UniProtKB-SubCell"/>
</dbReference>
<evidence type="ECO:0000256" key="1">
    <source>
        <dbReference type="ARBA" id="ARBA00004127"/>
    </source>
</evidence>
<sequence>MDDVKYGEILLPGDEETEARREDVVRTGFWPKLRKVAARIPFARDAVAAWYCATDRETPTRVKGVLFAALAYFVMPADVIPDIFAVIGFSDDMAVLTAAFAMIRGHVRERHYEAADRALSDTIKTPEKAG</sequence>
<keyword evidence="3" id="KW-1133">Transmembrane helix</keyword>
<dbReference type="AlphaFoldDB" id="A0A7W6K2H7"/>
<keyword evidence="2" id="KW-0812">Transmembrane</keyword>
<dbReference type="Proteomes" id="UP000584824">
    <property type="component" value="Unassembled WGS sequence"/>
</dbReference>
<feature type="domain" description="DUF1232" evidence="5">
    <location>
        <begin position="63"/>
        <end position="97"/>
    </location>
</feature>
<evidence type="ECO:0000313" key="7">
    <source>
        <dbReference type="Proteomes" id="UP000584824"/>
    </source>
</evidence>
<name>A0A7W6K2H7_9HYPH</name>
<dbReference type="RefSeq" id="WP_183793072.1">
    <property type="nucleotide sequence ID" value="NZ_JACIDU010000009.1"/>
</dbReference>